<keyword evidence="2" id="KW-0378">Hydrolase</keyword>
<evidence type="ECO:0000259" key="4">
    <source>
        <dbReference type="SMART" id="SM00797"/>
    </source>
</evidence>
<dbReference type="SUPFAM" id="SSF50891">
    <property type="entry name" value="Cyclophilin-like"/>
    <property type="match status" value="1"/>
</dbReference>
<feature type="domain" description="Carboxyltransferase" evidence="4">
    <location>
        <begin position="28"/>
        <end position="304"/>
    </location>
</feature>
<reference evidence="5" key="1">
    <citation type="submission" date="2021-04" db="EMBL/GenBank/DDBJ databases">
        <title>Isolation and polyphasic classification of algal microorganism.</title>
        <authorList>
            <person name="Wang S."/>
        </authorList>
    </citation>
    <scope>NUCLEOTIDE SEQUENCE</scope>
    <source>
        <strain evidence="5">720a</strain>
    </source>
</reference>
<dbReference type="GO" id="GO:0016787">
    <property type="term" value="F:hydrolase activity"/>
    <property type="evidence" value="ECO:0007669"/>
    <property type="project" value="UniProtKB-KW"/>
</dbReference>
<evidence type="ECO:0000313" key="6">
    <source>
        <dbReference type="Proteomes" id="UP000675284"/>
    </source>
</evidence>
<dbReference type="Pfam" id="PF02626">
    <property type="entry name" value="CT_A_B"/>
    <property type="match status" value="1"/>
</dbReference>
<dbReference type="PANTHER" id="PTHR43309:SF5">
    <property type="entry name" value="5-OXOPROLINASE SUBUNIT C"/>
    <property type="match status" value="1"/>
</dbReference>
<keyword evidence="3" id="KW-0067">ATP-binding</keyword>
<dbReference type="InterPro" id="IPR052708">
    <property type="entry name" value="PxpC"/>
</dbReference>
<evidence type="ECO:0000256" key="2">
    <source>
        <dbReference type="ARBA" id="ARBA00022801"/>
    </source>
</evidence>
<dbReference type="Gene3D" id="2.40.100.10">
    <property type="entry name" value="Cyclophilin-like"/>
    <property type="match status" value="1"/>
</dbReference>
<name>A0A941DXD0_9BACI</name>
<dbReference type="PANTHER" id="PTHR43309">
    <property type="entry name" value="5-OXOPROLINASE SUBUNIT C"/>
    <property type="match status" value="1"/>
</dbReference>
<gene>
    <name evidence="5" type="ORF">KCX74_13420</name>
</gene>
<organism evidence="5 6">
    <name type="scientific">Virgibacillus salarius</name>
    <dbReference type="NCBI Taxonomy" id="447199"/>
    <lineage>
        <taxon>Bacteria</taxon>
        <taxon>Bacillati</taxon>
        <taxon>Bacillota</taxon>
        <taxon>Bacilli</taxon>
        <taxon>Bacillales</taxon>
        <taxon>Bacillaceae</taxon>
        <taxon>Virgibacillus</taxon>
    </lineage>
</organism>
<evidence type="ECO:0000313" key="5">
    <source>
        <dbReference type="EMBL" id="MBR7797037.1"/>
    </source>
</evidence>
<proteinExistence type="predicted"/>
<dbReference type="InterPro" id="IPR003778">
    <property type="entry name" value="CT_A_B"/>
</dbReference>
<evidence type="ECO:0000256" key="3">
    <source>
        <dbReference type="ARBA" id="ARBA00022840"/>
    </source>
</evidence>
<sequence>MCSEIVFKVHKPGIFTSFQDLGRIGYQQFGVPVSGAMDQYACQLANILVGNLRNKACLEVTLIGPTLEACTELTIAITGADLQAKINGEEAPLYCAVPMHKGDILSFGASRNGVRAYIAMAGEFDCPSYFGSKSVDVQNGFGQTLEHMSVIKGIPLYVKRKIKLANSLIPTYSSVVSVAVIEGPHMNHFTEESRAIFFKQLHIVEPNSNRMGYRLHSQMIPTSKEVNSWTDAVPFGGIQVPPNGQPIILMADRQTTGGYPRIGTVISNDIPKIAQLVPKGKIGFYPVSVEEAQKRIKRKERELYQLQTFRQFM</sequence>
<dbReference type="GO" id="GO:0005524">
    <property type="term" value="F:ATP binding"/>
    <property type="evidence" value="ECO:0007669"/>
    <property type="project" value="UniProtKB-KW"/>
</dbReference>
<evidence type="ECO:0000256" key="1">
    <source>
        <dbReference type="ARBA" id="ARBA00022741"/>
    </source>
</evidence>
<accession>A0A941DXD0</accession>
<dbReference type="SMART" id="SM00797">
    <property type="entry name" value="AHS2"/>
    <property type="match status" value="1"/>
</dbReference>
<dbReference type="Proteomes" id="UP000675284">
    <property type="component" value="Unassembled WGS sequence"/>
</dbReference>
<dbReference type="EMBL" id="JAGSOT010000041">
    <property type="protein sequence ID" value="MBR7797037.1"/>
    <property type="molecule type" value="Genomic_DNA"/>
</dbReference>
<dbReference type="AlphaFoldDB" id="A0A941DXD0"/>
<protein>
    <submittedName>
        <fullName evidence="5">Biotin-dependent carboxyltransferase family protein</fullName>
    </submittedName>
</protein>
<keyword evidence="1" id="KW-0547">Nucleotide-binding</keyword>
<keyword evidence="6" id="KW-1185">Reference proteome</keyword>
<comment type="caution">
    <text evidence="5">The sequence shown here is derived from an EMBL/GenBank/DDBJ whole genome shotgun (WGS) entry which is preliminary data.</text>
</comment>
<dbReference type="NCBIfam" id="TIGR00724">
    <property type="entry name" value="urea_amlyse_rel"/>
    <property type="match status" value="1"/>
</dbReference>
<dbReference type="InterPro" id="IPR029000">
    <property type="entry name" value="Cyclophilin-like_dom_sf"/>
</dbReference>